<name>A0A1M7MDV7_9FLAO</name>
<keyword evidence="1" id="KW-0597">Phosphoprotein</keyword>
<feature type="modified residue" description="4-aspartylphosphate" evidence="1">
    <location>
        <position position="75"/>
    </location>
</feature>
<proteinExistence type="predicted"/>
<dbReference type="InterPro" id="IPR001789">
    <property type="entry name" value="Sig_transdc_resp-reg_receiver"/>
</dbReference>
<dbReference type="Pfam" id="PF00072">
    <property type="entry name" value="Response_reg"/>
    <property type="match status" value="1"/>
</dbReference>
<dbReference type="PROSITE" id="PS50110">
    <property type="entry name" value="RESPONSE_REGULATORY"/>
    <property type="match status" value="1"/>
</dbReference>
<dbReference type="GO" id="GO:0000160">
    <property type="term" value="P:phosphorelay signal transduction system"/>
    <property type="evidence" value="ECO:0007669"/>
    <property type="project" value="InterPro"/>
</dbReference>
<dbReference type="CDD" id="cd17557">
    <property type="entry name" value="REC_Rcp-like"/>
    <property type="match status" value="1"/>
</dbReference>
<organism evidence="3 4">
    <name type="scientific">Flavobacterium saccharophilum</name>
    <dbReference type="NCBI Taxonomy" id="29534"/>
    <lineage>
        <taxon>Bacteria</taxon>
        <taxon>Pseudomonadati</taxon>
        <taxon>Bacteroidota</taxon>
        <taxon>Flavobacteriia</taxon>
        <taxon>Flavobacteriales</taxon>
        <taxon>Flavobacteriaceae</taxon>
        <taxon>Flavobacterium</taxon>
    </lineage>
</organism>
<dbReference type="Gene3D" id="3.40.50.2300">
    <property type="match status" value="1"/>
</dbReference>
<dbReference type="InterPro" id="IPR052893">
    <property type="entry name" value="TCS_response_regulator"/>
</dbReference>
<dbReference type="SUPFAM" id="SSF52172">
    <property type="entry name" value="CheY-like"/>
    <property type="match status" value="1"/>
</dbReference>
<reference evidence="4" key="1">
    <citation type="submission" date="2016-11" db="EMBL/GenBank/DDBJ databases">
        <authorList>
            <person name="Varghese N."/>
            <person name="Submissions S."/>
        </authorList>
    </citation>
    <scope>NUCLEOTIDE SEQUENCE [LARGE SCALE GENOMIC DNA]</scope>
    <source>
        <strain evidence="4">DSM 1811</strain>
    </source>
</reference>
<dbReference type="STRING" id="29534.SAMN05444366_4499"/>
<evidence type="ECO:0000259" key="2">
    <source>
        <dbReference type="PROSITE" id="PS50110"/>
    </source>
</evidence>
<keyword evidence="4" id="KW-1185">Reference proteome</keyword>
<dbReference type="OrthoDB" id="7631574at2"/>
<evidence type="ECO:0000256" key="1">
    <source>
        <dbReference type="PROSITE-ProRule" id="PRU00169"/>
    </source>
</evidence>
<evidence type="ECO:0000313" key="4">
    <source>
        <dbReference type="Proteomes" id="UP000184121"/>
    </source>
</evidence>
<dbReference type="PANTHER" id="PTHR44520">
    <property type="entry name" value="RESPONSE REGULATOR RCP1-RELATED"/>
    <property type="match status" value="1"/>
</dbReference>
<sequence>MMSSENSVITNKDLQEKEPLKIILAEDDKDDQEFFMEAVNATKVPSDIVTVENGEELINTLKDGSEPKPDIIFIDINMPIKGGKEALAEIKNDRELKEIPAVMLSTSNHPNDIEETFNNGANLYIQKPNSFISFILILKKVFILHWTKVLMNPVKKLFFVSEKNISREE</sequence>
<dbReference type="Proteomes" id="UP000184121">
    <property type="component" value="Unassembled WGS sequence"/>
</dbReference>
<dbReference type="InterPro" id="IPR011006">
    <property type="entry name" value="CheY-like_superfamily"/>
</dbReference>
<dbReference type="AlphaFoldDB" id="A0A1M7MDV7"/>
<accession>A0A1M7MDV7</accession>
<dbReference type="RefSeq" id="WP_086065492.1">
    <property type="nucleotide sequence ID" value="NZ_FRBY01000007.1"/>
</dbReference>
<protein>
    <submittedName>
        <fullName evidence="3">CheY chemotaxis protein or a CheY-like REC (Receiver) domain</fullName>
    </submittedName>
</protein>
<dbReference type="EMBL" id="FRBY01000007">
    <property type="protein sequence ID" value="SHM88967.1"/>
    <property type="molecule type" value="Genomic_DNA"/>
</dbReference>
<gene>
    <name evidence="3" type="ORF">SAMN05444366_4499</name>
</gene>
<dbReference type="SMART" id="SM00448">
    <property type="entry name" value="REC"/>
    <property type="match status" value="1"/>
</dbReference>
<dbReference type="PANTHER" id="PTHR44520:SF2">
    <property type="entry name" value="RESPONSE REGULATOR RCP1"/>
    <property type="match status" value="1"/>
</dbReference>
<feature type="domain" description="Response regulatory" evidence="2">
    <location>
        <begin position="21"/>
        <end position="142"/>
    </location>
</feature>
<evidence type="ECO:0000313" key="3">
    <source>
        <dbReference type="EMBL" id="SHM88967.1"/>
    </source>
</evidence>